<dbReference type="InterPro" id="IPR028082">
    <property type="entry name" value="Peripla_BP_I"/>
</dbReference>
<proteinExistence type="inferred from homology"/>
<dbReference type="PANTHER" id="PTHR30483:SF6">
    <property type="entry name" value="PERIPLASMIC BINDING PROTEIN OF ABC TRANSPORTER FOR NATURAL AMINO ACIDS"/>
    <property type="match status" value="1"/>
</dbReference>
<evidence type="ECO:0000259" key="6">
    <source>
        <dbReference type="Pfam" id="PF13458"/>
    </source>
</evidence>
<dbReference type="InterPro" id="IPR028081">
    <property type="entry name" value="Leu-bd"/>
</dbReference>
<feature type="domain" description="Leucine-binding protein" evidence="6">
    <location>
        <begin position="27"/>
        <end position="368"/>
    </location>
</feature>
<evidence type="ECO:0000256" key="2">
    <source>
        <dbReference type="ARBA" id="ARBA00022448"/>
    </source>
</evidence>
<evidence type="ECO:0000256" key="4">
    <source>
        <dbReference type="ARBA" id="ARBA00022970"/>
    </source>
</evidence>
<dbReference type="Pfam" id="PF13458">
    <property type="entry name" value="Peripla_BP_6"/>
    <property type="match status" value="1"/>
</dbReference>
<feature type="chain" id="PRO_5046779645" evidence="5">
    <location>
        <begin position="25"/>
        <end position="398"/>
    </location>
</feature>
<organism evidence="7 8">
    <name type="scientific">Mesopusillimonas faecipullorum</name>
    <dbReference type="NCBI Taxonomy" id="2755040"/>
    <lineage>
        <taxon>Bacteria</taxon>
        <taxon>Pseudomonadati</taxon>
        <taxon>Pseudomonadota</taxon>
        <taxon>Betaproteobacteria</taxon>
        <taxon>Burkholderiales</taxon>
        <taxon>Alcaligenaceae</taxon>
        <taxon>Mesopusillimonas</taxon>
    </lineage>
</organism>
<name>A0ABS8CC44_9BURK</name>
<accession>A0ABS8CC44</accession>
<dbReference type="InterPro" id="IPR000709">
    <property type="entry name" value="Leu_Ile_Val-bd"/>
</dbReference>
<evidence type="ECO:0000313" key="8">
    <source>
        <dbReference type="Proteomes" id="UP000776983"/>
    </source>
</evidence>
<dbReference type="PANTHER" id="PTHR30483">
    <property type="entry name" value="LEUCINE-SPECIFIC-BINDING PROTEIN"/>
    <property type="match status" value="1"/>
</dbReference>
<keyword evidence="4" id="KW-0029">Amino-acid transport</keyword>
<dbReference type="InterPro" id="IPR051010">
    <property type="entry name" value="BCAA_transport"/>
</dbReference>
<comment type="similarity">
    <text evidence="1">Belongs to the leucine-binding protein family.</text>
</comment>
<keyword evidence="8" id="KW-1185">Reference proteome</keyword>
<dbReference type="RefSeq" id="WP_226953772.1">
    <property type="nucleotide sequence ID" value="NZ_JACDXW010000003.1"/>
</dbReference>
<evidence type="ECO:0000256" key="3">
    <source>
        <dbReference type="ARBA" id="ARBA00022729"/>
    </source>
</evidence>
<evidence type="ECO:0000256" key="1">
    <source>
        <dbReference type="ARBA" id="ARBA00010062"/>
    </source>
</evidence>
<dbReference type="Proteomes" id="UP000776983">
    <property type="component" value="Unassembled WGS sequence"/>
</dbReference>
<dbReference type="PRINTS" id="PR00337">
    <property type="entry name" value="LEUILEVALBP"/>
</dbReference>
<dbReference type="CDD" id="cd20013">
    <property type="entry name" value="PBP1_RPA0985_benzoate-like"/>
    <property type="match status" value="1"/>
</dbReference>
<evidence type="ECO:0000313" key="7">
    <source>
        <dbReference type="EMBL" id="MCB5363422.1"/>
    </source>
</evidence>
<protein>
    <submittedName>
        <fullName evidence="7">ABC transporter substrate-binding protein</fullName>
    </submittedName>
</protein>
<keyword evidence="3 5" id="KW-0732">Signal</keyword>
<reference evidence="7 8" key="1">
    <citation type="submission" date="2020-07" db="EMBL/GenBank/DDBJ databases">
        <title>Pusillimonas sp. nov., isolated from poultry manure in Taiwan.</title>
        <authorList>
            <person name="Lin S.-Y."/>
            <person name="Tang Y.-S."/>
            <person name="Young C.-C."/>
        </authorList>
    </citation>
    <scope>NUCLEOTIDE SEQUENCE [LARGE SCALE GENOMIC DNA]</scope>
    <source>
        <strain evidence="7 8">CC-YST705</strain>
    </source>
</reference>
<feature type="signal peptide" evidence="5">
    <location>
        <begin position="1"/>
        <end position="24"/>
    </location>
</feature>
<keyword evidence="2" id="KW-0813">Transport</keyword>
<dbReference type="SUPFAM" id="SSF53822">
    <property type="entry name" value="Periplasmic binding protein-like I"/>
    <property type="match status" value="1"/>
</dbReference>
<sequence>MLLRKLITAVSAASLLGFAGLAGAGETIKVGLVAPFSGPFAQYGAQMYAGIKAYFHLNGDEVAGKKIEIIRRDTGGAGPEIARRLSQELVNRDQVDFLAGYGLTPEALASAPIAERSKTPLIIMNAATLSIVDKSQYIARVSLATAQGSGVIGQWAANEGIKKVVTLVADYGPGLDAEAAFKKTYTRGGGEVVESIRTPLNSPDFGPFIQRIRDIKPDAVFVFVPAGEQSIGFMKNYQSRGLADLGIKVIGPGDVTDDHVLPSMGDEVLGVITAFHYSVDHNSPENEKFLKAFAEVNPDAGQANFMTVGGYDGMDAIFQVSKALNGEIDGDKAMAILKGMTINSPRGPVLIDPETRDVVQTEYIRRVERVGGQLKNVEFARFPEVKGDGDVTGQAQAM</sequence>
<evidence type="ECO:0000256" key="5">
    <source>
        <dbReference type="SAM" id="SignalP"/>
    </source>
</evidence>
<dbReference type="Gene3D" id="3.40.50.2300">
    <property type="match status" value="2"/>
</dbReference>
<comment type="caution">
    <text evidence="7">The sequence shown here is derived from an EMBL/GenBank/DDBJ whole genome shotgun (WGS) entry which is preliminary data.</text>
</comment>
<dbReference type="EMBL" id="JACDXW010000003">
    <property type="protein sequence ID" value="MCB5363422.1"/>
    <property type="molecule type" value="Genomic_DNA"/>
</dbReference>
<gene>
    <name evidence="7" type="ORF">H0484_06640</name>
</gene>